<feature type="compositionally biased region" description="Polar residues" evidence="1">
    <location>
        <begin position="51"/>
        <end position="74"/>
    </location>
</feature>
<feature type="compositionally biased region" description="Low complexity" evidence="1">
    <location>
        <begin position="886"/>
        <end position="898"/>
    </location>
</feature>
<dbReference type="SMART" id="SM00256">
    <property type="entry name" value="FBOX"/>
    <property type="match status" value="1"/>
</dbReference>
<dbReference type="GO" id="GO:0005634">
    <property type="term" value="C:nucleus"/>
    <property type="evidence" value="ECO:0007669"/>
    <property type="project" value="TreeGrafter"/>
</dbReference>
<organism evidence="3 4">
    <name type="scientific">Orbilia brochopaga</name>
    <dbReference type="NCBI Taxonomy" id="3140254"/>
    <lineage>
        <taxon>Eukaryota</taxon>
        <taxon>Fungi</taxon>
        <taxon>Dikarya</taxon>
        <taxon>Ascomycota</taxon>
        <taxon>Pezizomycotina</taxon>
        <taxon>Orbiliomycetes</taxon>
        <taxon>Orbiliales</taxon>
        <taxon>Orbiliaceae</taxon>
        <taxon>Orbilia</taxon>
    </lineage>
</organism>
<proteinExistence type="predicted"/>
<dbReference type="GO" id="GO:0005829">
    <property type="term" value="C:cytosol"/>
    <property type="evidence" value="ECO:0007669"/>
    <property type="project" value="TreeGrafter"/>
</dbReference>
<dbReference type="SUPFAM" id="SSF50978">
    <property type="entry name" value="WD40 repeat-like"/>
    <property type="match status" value="1"/>
</dbReference>
<dbReference type="GO" id="GO:0008540">
    <property type="term" value="C:proteasome regulatory particle, base subcomplex"/>
    <property type="evidence" value="ECO:0007669"/>
    <property type="project" value="TreeGrafter"/>
</dbReference>
<evidence type="ECO:0000256" key="1">
    <source>
        <dbReference type="SAM" id="MobiDB-lite"/>
    </source>
</evidence>
<protein>
    <recommendedName>
        <fullName evidence="2">F-box domain-containing protein</fullName>
    </recommendedName>
</protein>
<dbReference type="InterPro" id="IPR036322">
    <property type="entry name" value="WD40_repeat_dom_sf"/>
</dbReference>
<dbReference type="PROSITE" id="PS50181">
    <property type="entry name" value="FBOX"/>
    <property type="match status" value="1"/>
</dbReference>
<feature type="compositionally biased region" description="Low complexity" evidence="1">
    <location>
        <begin position="14"/>
        <end position="23"/>
    </location>
</feature>
<accession>A0AAV9U0G9</accession>
<evidence type="ECO:0000313" key="4">
    <source>
        <dbReference type="Proteomes" id="UP001375240"/>
    </source>
</evidence>
<feature type="region of interest" description="Disordered" evidence="1">
    <location>
        <begin position="874"/>
        <end position="950"/>
    </location>
</feature>
<feature type="compositionally biased region" description="Polar residues" evidence="1">
    <location>
        <begin position="1"/>
        <end position="13"/>
    </location>
</feature>
<dbReference type="Pfam" id="PF12937">
    <property type="entry name" value="F-box-like"/>
    <property type="match status" value="1"/>
</dbReference>
<feature type="compositionally biased region" description="Polar residues" evidence="1">
    <location>
        <begin position="802"/>
        <end position="815"/>
    </location>
</feature>
<name>A0AAV9U0G9_9PEZI</name>
<feature type="compositionally biased region" description="Low complexity" evidence="1">
    <location>
        <begin position="913"/>
        <end position="935"/>
    </location>
</feature>
<dbReference type="PANTHER" id="PTHR10223">
    <property type="entry name" value="26S PROTEASOME NON-ATPASE REGULATORY SUBUNIT 4"/>
    <property type="match status" value="1"/>
</dbReference>
<feature type="compositionally biased region" description="Basic residues" evidence="1">
    <location>
        <begin position="983"/>
        <end position="992"/>
    </location>
</feature>
<dbReference type="Gene3D" id="1.20.1280.50">
    <property type="match status" value="1"/>
</dbReference>
<reference evidence="3 4" key="1">
    <citation type="submission" date="2019-10" db="EMBL/GenBank/DDBJ databases">
        <authorList>
            <person name="Palmer J.M."/>
        </authorList>
    </citation>
    <scope>NUCLEOTIDE SEQUENCE [LARGE SCALE GENOMIC DNA]</scope>
    <source>
        <strain evidence="3 4">TWF696</strain>
    </source>
</reference>
<evidence type="ECO:0000259" key="2">
    <source>
        <dbReference type="PROSITE" id="PS50181"/>
    </source>
</evidence>
<feature type="region of interest" description="Disordered" evidence="1">
    <location>
        <begin position="967"/>
        <end position="1010"/>
    </location>
</feature>
<gene>
    <name evidence="3" type="ORF">TWF696_002952</name>
</gene>
<dbReference type="Proteomes" id="UP001375240">
    <property type="component" value="Unassembled WGS sequence"/>
</dbReference>
<dbReference type="InterPro" id="IPR036047">
    <property type="entry name" value="F-box-like_dom_sf"/>
</dbReference>
<feature type="domain" description="F-box" evidence="2">
    <location>
        <begin position="108"/>
        <end position="154"/>
    </location>
</feature>
<dbReference type="CDD" id="cd09917">
    <property type="entry name" value="F-box_SF"/>
    <property type="match status" value="1"/>
</dbReference>
<dbReference type="GO" id="GO:0043161">
    <property type="term" value="P:proteasome-mediated ubiquitin-dependent protein catabolic process"/>
    <property type="evidence" value="ECO:0007669"/>
    <property type="project" value="TreeGrafter"/>
</dbReference>
<feature type="region of interest" description="Disordered" evidence="1">
    <location>
        <begin position="776"/>
        <end position="820"/>
    </location>
</feature>
<dbReference type="SUPFAM" id="SSF81383">
    <property type="entry name" value="F-box domain"/>
    <property type="match status" value="1"/>
</dbReference>
<dbReference type="PANTHER" id="PTHR10223:SF2">
    <property type="entry name" value="F-BOX AND WD DOMAIN PROTEIN (AFU_ORTHOLOGUE AFUA_6G11400)"/>
    <property type="match status" value="1"/>
</dbReference>
<sequence length="1024" mass="112266">MPSAPSTSSQNITPQQSSPASQSTLRQHGIHSAGQSLHRPRNGPSDEVPASPQSHGQTSDQSGQCDPTSGTNKASPAGYILNSLVVKDSPPGTPPINRKFRSTNPPSKPYITHLPNEVLTHTLSFLDPASLTSVSFVSRRFHALVTSPHAWKDAFARYFPQHNTPAGSDAYPTTARYFTRLSELGTHRSEYVLRTQLLRSLKRGRPPLPRGVKTSSSNSNFSMITYNPKLHESTITHLHANFARNRVISASQYTGLFSHSDPRTGYVTVDQRRHPGYSSFGLQYISPDGIGALDLSEPRGQIIGDARNISPSFFVERASSDILPVRFARDHGPAASITCVWLAKKDTIVNTSGNSILSASGSSKGVVQFQNATSNWISFAVCPGIPILHLRLDDGYTKARERRDRIWCIIINALGEIWYMKGKLPRHSPVQNSSPTETPVAEFRPWHCIPSTKKAYSPVGIGIVEPLDTIPNIDAVQRQEDFMHAEPEVMAATYCEHWGDDYFLEADFGGQNFLAGRTGGDGGLNSSKRRAEMTRYARILDSIREDAISEVFMKLVYKRGSCEQIEETVARPPEEIEPPDAWNCTHMAIPRNTGKDYTFITAIAIDMSNLALLSPSEDSLLSRPSADKSPTPQQVPGQLARLFAIGTSTGSIHIYNARHPASTSSEASLPPLHSIVTASPSISSLALSSLYLVHGGTDGLVQAWDPLVSLTEPIRAIHSRFSTRARRRLAQAATSVHGVGENQFAARAIFLDPDPTSLRGIVALGTQIRSWSFGTSAEKVQENSNTRRRRRNPRTNPYSSNTGLNRARTGNSSKSPLPRDIMDETDRIAHARRHDALMKLKLAERFGVGHDDMKGMTEDEMVMYAMMMSEESFERERGLSDEAFTGSSSSMGSVGVESSLEDTEDMWDHGDISAESSGSRSAASPSVSALPSSHSQQGLFGDVSNTHPDSLDDEALAKALQESFDLEERAQSPADGMHIPIKYAKRKDKGKGKQPAEQQPRPASFADEQFDRDMELAIRLSMNQ</sequence>
<feature type="region of interest" description="Disordered" evidence="1">
    <location>
        <begin position="1"/>
        <end position="108"/>
    </location>
</feature>
<keyword evidence="4" id="KW-1185">Reference proteome</keyword>
<dbReference type="InterPro" id="IPR027040">
    <property type="entry name" value="PSMD4"/>
</dbReference>
<dbReference type="AlphaFoldDB" id="A0AAV9U0G9"/>
<dbReference type="InterPro" id="IPR001810">
    <property type="entry name" value="F-box_dom"/>
</dbReference>
<dbReference type="GO" id="GO:0031593">
    <property type="term" value="F:polyubiquitin modification-dependent protein binding"/>
    <property type="evidence" value="ECO:0007669"/>
    <property type="project" value="TreeGrafter"/>
</dbReference>
<comment type="caution">
    <text evidence="3">The sequence shown here is derived from an EMBL/GenBank/DDBJ whole genome shotgun (WGS) entry which is preliminary data.</text>
</comment>
<evidence type="ECO:0000313" key="3">
    <source>
        <dbReference type="EMBL" id="KAK6332231.1"/>
    </source>
</evidence>
<dbReference type="EMBL" id="JAVHNQ010000015">
    <property type="protein sequence ID" value="KAK6332231.1"/>
    <property type="molecule type" value="Genomic_DNA"/>
</dbReference>